<feature type="compositionally biased region" description="Acidic residues" evidence="5">
    <location>
        <begin position="173"/>
        <end position="191"/>
    </location>
</feature>
<accession>A0A9P8P1B1</accession>
<organism evidence="6 7">
    <name type="scientific">Ogataea philodendri</name>
    <dbReference type="NCBI Taxonomy" id="1378263"/>
    <lineage>
        <taxon>Eukaryota</taxon>
        <taxon>Fungi</taxon>
        <taxon>Dikarya</taxon>
        <taxon>Ascomycota</taxon>
        <taxon>Saccharomycotina</taxon>
        <taxon>Pichiomycetes</taxon>
        <taxon>Pichiales</taxon>
        <taxon>Pichiaceae</taxon>
        <taxon>Ogataea</taxon>
    </lineage>
</organism>
<evidence type="ECO:0000313" key="7">
    <source>
        <dbReference type="Proteomes" id="UP000769157"/>
    </source>
</evidence>
<dbReference type="SMART" id="SM01371">
    <property type="entry name" value="TFIIA"/>
    <property type="match status" value="1"/>
</dbReference>
<sequence>MYVISESRQDFEDGGIDEQTLLDLKRIWRDKLSKTGVAMFSWDLKRDEYDDSSNLLGLGDDHISSQTFQEQFNPAVPDTNSGLHIQGLHLPQSDLALPTNSIKGEDDLGINIALPGGGRIGQSDGTVSFTLEGAEAQQLAKKLRRSQVDGAGDLDDEGGDDLGSDLGVGSDEINSDLDDPDDDEINSGDDNEDQEYNIMLCLYDRVQRVKNKWKCNLKDGIANIDGRDYAFQKATGESECVLRTLRNKAPAPPPKQTDAAPEPLTPAELEAIANIQSSLYQPKNPFLEPSKADLIQKKIDAIADKLERHKQIEEAKYRELLKEQEKAAKPNIGDFRRPIASFLLLGSAVYLLLQYLWHTLEAEEHVISMEQKTREYEREIQALLDKQTPKKKWLWF</sequence>
<dbReference type="OrthoDB" id="6275927at2759"/>
<dbReference type="CDD" id="cd07976">
    <property type="entry name" value="TFIIA_alpha_beta_like"/>
    <property type="match status" value="1"/>
</dbReference>
<comment type="subcellular location">
    <subcellularLocation>
        <location evidence="1">Nucleus</location>
    </subcellularLocation>
</comment>
<dbReference type="InterPro" id="IPR009088">
    <property type="entry name" value="TFIIA_b-brl"/>
</dbReference>
<comment type="caution">
    <text evidence="6">The sequence shown here is derived from an EMBL/GenBank/DDBJ whole genome shotgun (WGS) entry which is preliminary data.</text>
</comment>
<evidence type="ECO:0000256" key="4">
    <source>
        <dbReference type="ARBA" id="ARBA00023242"/>
    </source>
</evidence>
<dbReference type="SUPFAM" id="SSF50784">
    <property type="entry name" value="Transcription factor IIA (TFIIA), beta-barrel domain"/>
    <property type="match status" value="1"/>
</dbReference>
<dbReference type="SUPFAM" id="SSF47396">
    <property type="entry name" value="Transcription factor IIA (TFIIA), alpha-helical domain"/>
    <property type="match status" value="1"/>
</dbReference>
<dbReference type="Gene3D" id="2.30.18.10">
    <property type="entry name" value="Transcription factor IIA (TFIIA), beta-barrel domain"/>
    <property type="match status" value="1"/>
</dbReference>
<feature type="compositionally biased region" description="Acidic residues" evidence="5">
    <location>
        <begin position="152"/>
        <end position="163"/>
    </location>
</feature>
<comment type="similarity">
    <text evidence="2">Belongs to the TFIIA subunit 1 family.</text>
</comment>
<evidence type="ECO:0000313" key="6">
    <source>
        <dbReference type="EMBL" id="KAH3663310.1"/>
    </source>
</evidence>
<dbReference type="InterPro" id="IPR004855">
    <property type="entry name" value="TFIIA_asu/bsu"/>
</dbReference>
<dbReference type="PANTHER" id="PTHR12694:SF8">
    <property type="entry name" value="TRANSCRIPTION INITIATION FACTOR IIA SUBUNIT 1"/>
    <property type="match status" value="1"/>
</dbReference>
<dbReference type="Proteomes" id="UP000769157">
    <property type="component" value="Unassembled WGS sequence"/>
</dbReference>
<dbReference type="GO" id="GO:0005672">
    <property type="term" value="C:transcription factor TFIIA complex"/>
    <property type="evidence" value="ECO:0007669"/>
    <property type="project" value="InterPro"/>
</dbReference>
<dbReference type="PANTHER" id="PTHR12694">
    <property type="entry name" value="TRANSCRIPTION INITIATION FACTOR IIA SUBUNIT 1"/>
    <property type="match status" value="1"/>
</dbReference>
<dbReference type="EMBL" id="JAEUBE010000375">
    <property type="protein sequence ID" value="KAH3663310.1"/>
    <property type="molecule type" value="Genomic_DNA"/>
</dbReference>
<gene>
    <name evidence="6" type="ORF">OGAPHI_005300</name>
</gene>
<keyword evidence="7" id="KW-1185">Reference proteome</keyword>
<protein>
    <submittedName>
        <fullName evidence="6">Uncharacterized protein</fullName>
    </submittedName>
</protein>
<name>A0A9P8P1B1_9ASCO</name>
<evidence type="ECO:0000256" key="3">
    <source>
        <dbReference type="ARBA" id="ARBA00023163"/>
    </source>
</evidence>
<reference evidence="6" key="2">
    <citation type="submission" date="2021-01" db="EMBL/GenBank/DDBJ databases">
        <authorList>
            <person name="Schikora-Tamarit M.A."/>
        </authorList>
    </citation>
    <scope>NUCLEOTIDE SEQUENCE</scope>
    <source>
        <strain evidence="6">CBS6075</strain>
    </source>
</reference>
<keyword evidence="4" id="KW-0539">Nucleus</keyword>
<evidence type="ECO:0000256" key="2">
    <source>
        <dbReference type="ARBA" id="ARBA00010059"/>
    </source>
</evidence>
<keyword evidence="3" id="KW-0804">Transcription</keyword>
<dbReference type="GeneID" id="70237264"/>
<feature type="region of interest" description="Disordered" evidence="5">
    <location>
        <begin position="149"/>
        <end position="191"/>
    </location>
</feature>
<proteinExistence type="inferred from homology"/>
<dbReference type="GO" id="GO:0006367">
    <property type="term" value="P:transcription initiation at RNA polymerase II promoter"/>
    <property type="evidence" value="ECO:0007669"/>
    <property type="project" value="InterPro"/>
</dbReference>
<evidence type="ECO:0000256" key="5">
    <source>
        <dbReference type="SAM" id="MobiDB-lite"/>
    </source>
</evidence>
<dbReference type="Pfam" id="PF03153">
    <property type="entry name" value="TFIIA"/>
    <property type="match status" value="2"/>
</dbReference>
<evidence type="ECO:0000256" key="1">
    <source>
        <dbReference type="ARBA" id="ARBA00004123"/>
    </source>
</evidence>
<dbReference type="AlphaFoldDB" id="A0A9P8P1B1"/>
<dbReference type="RefSeq" id="XP_046059733.1">
    <property type="nucleotide sequence ID" value="XM_046206470.1"/>
</dbReference>
<reference evidence="6" key="1">
    <citation type="journal article" date="2021" name="Open Biol.">
        <title>Shared evolutionary footprints suggest mitochondrial oxidative damage underlies multiple complex I losses in fungi.</title>
        <authorList>
            <person name="Schikora-Tamarit M.A."/>
            <person name="Marcet-Houben M."/>
            <person name="Nosek J."/>
            <person name="Gabaldon T."/>
        </authorList>
    </citation>
    <scope>NUCLEOTIDE SEQUENCE</scope>
    <source>
        <strain evidence="6">CBS6075</strain>
    </source>
</reference>
<dbReference type="Gene3D" id="1.10.287.100">
    <property type="match status" value="1"/>
</dbReference>